<gene>
    <name evidence="1" type="ORF">SAMN05428963_12433</name>
</gene>
<dbReference type="InterPro" id="IPR011194">
    <property type="entry name" value="UPF0306"/>
</dbReference>
<dbReference type="PIRSF" id="PIRSF009554">
    <property type="entry name" value="UCP009554"/>
    <property type="match status" value="1"/>
</dbReference>
<sequence length="161" mass="18058">MANTGKIIAYIRANRVLSLCSVRGSTPWAANCFYALDEQAMVLLFMSERSTRHGSELLDNDQVAGTISSQESNIAKLRGVQFAGRVRCLEGEEQQRGLATYFRKFPFARLKPAPLWAITLYHLKYTDNTFGFGTKMHWQRRGAPADDGAPCTLPGKWPSLR</sequence>
<dbReference type="Proteomes" id="UP000190135">
    <property type="component" value="Unassembled WGS sequence"/>
</dbReference>
<dbReference type="AlphaFoldDB" id="A0A1T4TCN8"/>
<dbReference type="EMBL" id="FUXL01000024">
    <property type="protein sequence ID" value="SKA38193.1"/>
    <property type="molecule type" value="Genomic_DNA"/>
</dbReference>
<proteinExistence type="predicted"/>
<evidence type="ECO:0000313" key="2">
    <source>
        <dbReference type="Proteomes" id="UP000190135"/>
    </source>
</evidence>
<organism evidence="1 2">
    <name type="scientific">Consotaella salsifontis</name>
    <dbReference type="NCBI Taxonomy" id="1365950"/>
    <lineage>
        <taxon>Bacteria</taxon>
        <taxon>Pseudomonadati</taxon>
        <taxon>Pseudomonadota</taxon>
        <taxon>Alphaproteobacteria</taxon>
        <taxon>Hyphomicrobiales</taxon>
        <taxon>Aurantimonadaceae</taxon>
        <taxon>Consotaella</taxon>
    </lineage>
</organism>
<dbReference type="RefSeq" id="WP_078710404.1">
    <property type="nucleotide sequence ID" value="NZ_FUXL01000024.1"/>
</dbReference>
<dbReference type="Gene3D" id="2.30.110.10">
    <property type="entry name" value="Electron Transport, Fmn-binding Protein, Chain A"/>
    <property type="match status" value="1"/>
</dbReference>
<protein>
    <submittedName>
        <fullName evidence="1">Uncharacterized protein</fullName>
    </submittedName>
</protein>
<accession>A0A1T4TCN8</accession>
<dbReference type="SUPFAM" id="SSF50475">
    <property type="entry name" value="FMN-binding split barrel"/>
    <property type="match status" value="1"/>
</dbReference>
<keyword evidence="2" id="KW-1185">Reference proteome</keyword>
<dbReference type="OrthoDB" id="8447155at2"/>
<evidence type="ECO:0000313" key="1">
    <source>
        <dbReference type="EMBL" id="SKA38193.1"/>
    </source>
</evidence>
<dbReference type="STRING" id="1365950.SAMN05428963_12433"/>
<dbReference type="InterPro" id="IPR012349">
    <property type="entry name" value="Split_barrel_FMN-bd"/>
</dbReference>
<name>A0A1T4TCN8_9HYPH</name>
<reference evidence="1 2" key="1">
    <citation type="submission" date="2017-02" db="EMBL/GenBank/DDBJ databases">
        <authorList>
            <person name="Peterson S.W."/>
        </authorList>
    </citation>
    <scope>NUCLEOTIDE SEQUENCE [LARGE SCALE GENOMIC DNA]</scope>
    <source>
        <strain evidence="1 2">USBA 369</strain>
    </source>
</reference>